<dbReference type="Proteomes" id="UP000316621">
    <property type="component" value="Chromosome 7"/>
</dbReference>
<proteinExistence type="predicted"/>
<accession>A0A4Y7KFR9</accession>
<gene>
    <name evidence="1" type="ORF">C5167_035418</name>
</gene>
<dbReference type="AlphaFoldDB" id="A0A4Y7KFR9"/>
<dbReference type="Gramene" id="RZC72223">
    <property type="protein sequence ID" value="RZC72223"/>
    <property type="gene ID" value="C5167_035418"/>
</dbReference>
<name>A0A4Y7KFR9_PAPSO</name>
<protein>
    <submittedName>
        <fullName evidence="1">Uncharacterized protein</fullName>
    </submittedName>
</protein>
<evidence type="ECO:0000313" key="1">
    <source>
        <dbReference type="EMBL" id="RZC72223.1"/>
    </source>
</evidence>
<organism evidence="1 2">
    <name type="scientific">Papaver somniferum</name>
    <name type="common">Opium poppy</name>
    <dbReference type="NCBI Taxonomy" id="3469"/>
    <lineage>
        <taxon>Eukaryota</taxon>
        <taxon>Viridiplantae</taxon>
        <taxon>Streptophyta</taxon>
        <taxon>Embryophyta</taxon>
        <taxon>Tracheophyta</taxon>
        <taxon>Spermatophyta</taxon>
        <taxon>Magnoliopsida</taxon>
        <taxon>Ranunculales</taxon>
        <taxon>Papaveraceae</taxon>
        <taxon>Papaveroideae</taxon>
        <taxon>Papaver</taxon>
    </lineage>
</organism>
<sequence length="111" mass="12892">MMIVLMVNEIGAINDDLREYEVSSVRYYVRDTFSVPLESVYECKLVCKKHFIRQLHRLYDKYGNNDDIAATEEVDLDDIAGGCLDVCLGHRRWICGWQLLDVEVVRVTGEF</sequence>
<evidence type="ECO:0000313" key="2">
    <source>
        <dbReference type="Proteomes" id="UP000316621"/>
    </source>
</evidence>
<reference evidence="1 2" key="1">
    <citation type="journal article" date="2018" name="Science">
        <title>The opium poppy genome and morphinan production.</title>
        <authorList>
            <person name="Guo L."/>
            <person name="Winzer T."/>
            <person name="Yang X."/>
            <person name="Li Y."/>
            <person name="Ning Z."/>
            <person name="He Z."/>
            <person name="Teodor R."/>
            <person name="Lu Y."/>
            <person name="Bowser T.A."/>
            <person name="Graham I.A."/>
            <person name="Ye K."/>
        </authorList>
    </citation>
    <scope>NUCLEOTIDE SEQUENCE [LARGE SCALE GENOMIC DNA]</scope>
    <source>
        <strain evidence="2">cv. HN1</strain>
        <tissue evidence="1">Leaves</tissue>
    </source>
</reference>
<dbReference type="EMBL" id="CM010721">
    <property type="protein sequence ID" value="RZC72223.1"/>
    <property type="molecule type" value="Genomic_DNA"/>
</dbReference>
<keyword evidence="2" id="KW-1185">Reference proteome</keyword>